<gene>
    <name evidence="1" type="ORF">FHR96_000208</name>
</gene>
<evidence type="ECO:0000313" key="1">
    <source>
        <dbReference type="EMBL" id="MBB3139362.1"/>
    </source>
</evidence>
<organism evidence="1 2">
    <name type="scientific">Halomonas organivorans</name>
    <dbReference type="NCBI Taxonomy" id="257772"/>
    <lineage>
        <taxon>Bacteria</taxon>
        <taxon>Pseudomonadati</taxon>
        <taxon>Pseudomonadota</taxon>
        <taxon>Gammaproteobacteria</taxon>
        <taxon>Oceanospirillales</taxon>
        <taxon>Halomonadaceae</taxon>
        <taxon>Halomonas</taxon>
    </lineage>
</organism>
<dbReference type="RefSeq" id="WP_183385778.1">
    <property type="nucleotide sequence ID" value="NZ_JACHXM010000001.1"/>
</dbReference>
<comment type="caution">
    <text evidence="1">The sequence shown here is derived from an EMBL/GenBank/DDBJ whole genome shotgun (WGS) entry which is preliminary data.</text>
</comment>
<reference evidence="1 2" key="1">
    <citation type="submission" date="2020-08" db="EMBL/GenBank/DDBJ databases">
        <title>Genomic Encyclopedia of Type Strains, Phase III (KMG-III): the genomes of soil and plant-associated and newly described type strains.</title>
        <authorList>
            <person name="Whitman W."/>
        </authorList>
    </citation>
    <scope>NUCLEOTIDE SEQUENCE [LARGE SCALE GENOMIC DNA]</scope>
    <source>
        <strain evidence="1 2">CECT 5995</strain>
    </source>
</reference>
<protein>
    <submittedName>
        <fullName evidence="1">Uncharacterized protein</fullName>
    </submittedName>
</protein>
<evidence type="ECO:0000313" key="2">
    <source>
        <dbReference type="Proteomes" id="UP000525987"/>
    </source>
</evidence>
<dbReference type="EMBL" id="JACHXM010000001">
    <property type="protein sequence ID" value="MBB3139362.1"/>
    <property type="molecule type" value="Genomic_DNA"/>
</dbReference>
<dbReference type="Proteomes" id="UP000525987">
    <property type="component" value="Unassembled WGS sequence"/>
</dbReference>
<dbReference type="AlphaFoldDB" id="A0A7W5BUI5"/>
<proteinExistence type="predicted"/>
<sequence>MDVSLIVILTYSLMMKSATRQRAPRPTIVRVTITMSGREPVASVASQELAASL</sequence>
<keyword evidence="2" id="KW-1185">Reference proteome</keyword>
<accession>A0A7W5BUI5</accession>
<name>A0A7W5BUI5_9GAMM</name>